<organism evidence="1 2">
    <name type="scientific">Acinetobacter wuhouensis</name>
    <dbReference type="NCBI Taxonomy" id="1879050"/>
    <lineage>
        <taxon>Bacteria</taxon>
        <taxon>Pseudomonadati</taxon>
        <taxon>Pseudomonadota</taxon>
        <taxon>Gammaproteobacteria</taxon>
        <taxon>Moraxellales</taxon>
        <taxon>Moraxellaceae</taxon>
        <taxon>Acinetobacter</taxon>
    </lineage>
</organism>
<protein>
    <submittedName>
        <fullName evidence="1">Uncharacterized protein</fullName>
    </submittedName>
</protein>
<gene>
    <name evidence="1" type="ORF">CDG68_14500</name>
</gene>
<evidence type="ECO:0000313" key="1">
    <source>
        <dbReference type="EMBL" id="AYO54786.1"/>
    </source>
</evidence>
<evidence type="ECO:0000313" key="2">
    <source>
        <dbReference type="Proteomes" id="UP000279962"/>
    </source>
</evidence>
<dbReference type="AlphaFoldDB" id="A0A3G2T5B4"/>
<reference evidence="1 2" key="1">
    <citation type="submission" date="2018-10" db="EMBL/GenBank/DDBJ databases">
        <title>The complete genome of Acinetobacter wuhouensis strain WCHAW010062.</title>
        <authorList>
            <person name="Hu Y."/>
            <person name="Long H."/>
            <person name="Feng Y."/>
            <person name="Zong Z."/>
        </authorList>
    </citation>
    <scope>NUCLEOTIDE SEQUENCE [LARGE SCALE GENOMIC DNA]</scope>
    <source>
        <strain evidence="1 2">WCHAW010062</strain>
    </source>
</reference>
<dbReference type="RefSeq" id="WP_122071960.1">
    <property type="nucleotide sequence ID" value="NZ_CP033133.1"/>
</dbReference>
<accession>A0A3G2T5B4</accession>
<dbReference type="Proteomes" id="UP000279962">
    <property type="component" value="Chromosome"/>
</dbReference>
<proteinExistence type="predicted"/>
<dbReference type="EMBL" id="CP033133">
    <property type="protein sequence ID" value="AYO54786.1"/>
    <property type="molecule type" value="Genomic_DNA"/>
</dbReference>
<name>A0A3G2T5B4_9GAMM</name>
<sequence>MFNVQKIRQDLDSEINVDGKVCKQYAYEIEEYVLELKKFPNEIFQIYLHLLDSPQFFQFHGIYHFFKQLYFDFEKLSPLQKQQLKIKIIECLQHPVENNLELWLSEIIQNKY</sequence>